<gene>
    <name evidence="3" type="ORF">CUT44_27165</name>
</gene>
<organism evidence="3 4">
    <name type="scientific">Streptomyces carminius</name>
    <dbReference type="NCBI Taxonomy" id="2665496"/>
    <lineage>
        <taxon>Bacteria</taxon>
        <taxon>Bacillati</taxon>
        <taxon>Actinomycetota</taxon>
        <taxon>Actinomycetes</taxon>
        <taxon>Kitasatosporales</taxon>
        <taxon>Streptomycetaceae</taxon>
        <taxon>Streptomyces</taxon>
    </lineage>
</organism>
<dbReference type="InterPro" id="IPR019606">
    <property type="entry name" value="GerMN"/>
</dbReference>
<dbReference type="SUPFAM" id="SSF50969">
    <property type="entry name" value="YVTN repeat-like/Quinoprotein amine dehydrogenase"/>
    <property type="match status" value="1"/>
</dbReference>
<accession>A0A2M8LPW9</accession>
<dbReference type="RefSeq" id="WP_100204621.1">
    <property type="nucleotide sequence ID" value="NZ_PGGW01000069.1"/>
</dbReference>
<dbReference type="EMBL" id="PGGW01000069">
    <property type="protein sequence ID" value="PJE94008.1"/>
    <property type="molecule type" value="Genomic_DNA"/>
</dbReference>
<protein>
    <recommendedName>
        <fullName evidence="2">GerMN domain-containing protein</fullName>
    </recommendedName>
</protein>
<dbReference type="Pfam" id="PF10647">
    <property type="entry name" value="Gmad1"/>
    <property type="match status" value="1"/>
</dbReference>
<dbReference type="Pfam" id="PF10646">
    <property type="entry name" value="Germane"/>
    <property type="match status" value="1"/>
</dbReference>
<reference evidence="3 4" key="1">
    <citation type="submission" date="2017-11" db="EMBL/GenBank/DDBJ databases">
        <title>Streptomyces carmine sp. nov., a novel actinomycete isolated from Sophora alopecuroides in Xinjiang, China.</title>
        <authorList>
            <person name="Wang Y."/>
            <person name="Luo X."/>
            <person name="Wan C."/>
            <person name="Zhang L."/>
        </authorList>
    </citation>
    <scope>NUCLEOTIDE SEQUENCE [LARGE SCALE GENOMIC DNA]</scope>
    <source>
        <strain evidence="3 4">TRM SA0054</strain>
    </source>
</reference>
<dbReference type="SMART" id="SM00909">
    <property type="entry name" value="Germane"/>
    <property type="match status" value="1"/>
</dbReference>
<dbReference type="InterPro" id="IPR018910">
    <property type="entry name" value="LpqB_C"/>
</dbReference>
<evidence type="ECO:0000313" key="4">
    <source>
        <dbReference type="Proteomes" id="UP000230407"/>
    </source>
</evidence>
<dbReference type="Proteomes" id="UP000230407">
    <property type="component" value="Unassembled WGS sequence"/>
</dbReference>
<name>A0A2M8LPW9_9ACTN</name>
<sequence>MATGTVTERTRTAGGRPRPERPARRALRRTGAAAGAAALLLAGCASMPDEGEVRRVNPSLRADADSQVRVFGVSPRKDAPPAQIVRGFLEATTSEEPDFSTAREYLTGRAAESWDPFARTTVLDGAPGVLSPGGAATGRESTGHTMEVTGSTVAVVDGEHAYRPAEGTYRETFQLARVNGQWRIDRLPDGLVVAESDFQRIYQPVNIYHYASLGPDTGAVTRGRDVLVADPVYVRRRIDPVTETVRTLLDGPTGWLAPVVDSAFPADVRLPDGTRLSPDDSGTLTVPLTRGKADEQERPIRVDRAQCERMAAQLLHTVDGQLASKIGRVRLTLGEGGEELCAQTGEEAQGYTPGRLNGDLDHRQYFIDSANRLAMVVGGAGSTTPVPGPFSAGPAGMRAVSVSRDEERGAGVSLDGRSLYVAPLASGVALGESVLTSEAEREGDRLTAPSWDGLGDLWVADRNPANPRLLRLRGGQEDPEEVEVTGLGDGRIEALRVSSDGVRIALLISVDGRTTLQLGRVERQDVGGGLSGTAVTGLRPVAPRMEDVVDASWAGDSRLVVVGRESAGVQQLRYTATDGSPVSPATLPGLNEVTGVAASENEEEPLLADTKEGIARLARDGEWELVTEEGSTPAYPG</sequence>
<dbReference type="AlphaFoldDB" id="A0A2M8LPW9"/>
<evidence type="ECO:0000259" key="2">
    <source>
        <dbReference type="SMART" id="SM00909"/>
    </source>
</evidence>
<dbReference type="Pfam" id="PF25976">
    <property type="entry name" value="LpqB_N"/>
    <property type="match status" value="1"/>
</dbReference>
<comment type="caution">
    <text evidence="3">The sequence shown here is derived from an EMBL/GenBank/DDBJ whole genome shotgun (WGS) entry which is preliminary data.</text>
</comment>
<dbReference type="InterPro" id="IPR011044">
    <property type="entry name" value="Quino_amine_DH_bsu"/>
</dbReference>
<feature type="domain" description="GerMN" evidence="2">
    <location>
        <begin position="241"/>
        <end position="341"/>
    </location>
</feature>
<dbReference type="InterPro" id="IPR059026">
    <property type="entry name" value="LpqB_N"/>
</dbReference>
<evidence type="ECO:0000313" key="3">
    <source>
        <dbReference type="EMBL" id="PJE94008.1"/>
    </source>
</evidence>
<feature type="region of interest" description="Disordered" evidence="1">
    <location>
        <begin position="1"/>
        <end position="29"/>
    </location>
</feature>
<proteinExistence type="predicted"/>
<evidence type="ECO:0000256" key="1">
    <source>
        <dbReference type="SAM" id="MobiDB-lite"/>
    </source>
</evidence>
<keyword evidence="4" id="KW-1185">Reference proteome</keyword>